<keyword evidence="2" id="KW-1185">Reference proteome</keyword>
<dbReference type="RefSeq" id="WP_349586860.1">
    <property type="nucleotide sequence ID" value="NZ_JBEFLD010000004.1"/>
</dbReference>
<name>A0ABV1M3Q0_9NEIS</name>
<reference evidence="1" key="1">
    <citation type="submission" date="2024-06" db="EMBL/GenBank/DDBJ databases">
        <title>Genome sequence of Vogesella sp. MAHUQ-64.</title>
        <authorList>
            <person name="Huq M.A."/>
        </authorList>
    </citation>
    <scope>NUCLEOTIDE SEQUENCE</scope>
    <source>
        <strain evidence="1">MAHUQ-64</strain>
    </source>
</reference>
<evidence type="ECO:0000313" key="2">
    <source>
        <dbReference type="Proteomes" id="UP001433638"/>
    </source>
</evidence>
<dbReference type="Pfam" id="PF08982">
    <property type="entry name" value="AtaL"/>
    <property type="match status" value="1"/>
</dbReference>
<dbReference type="Proteomes" id="UP001433638">
    <property type="component" value="Unassembled WGS sequence"/>
</dbReference>
<organism evidence="1 2">
    <name type="scientific">Vogesella oryzagri</name>
    <dbReference type="NCBI Taxonomy" id="3160864"/>
    <lineage>
        <taxon>Bacteria</taxon>
        <taxon>Pseudomonadati</taxon>
        <taxon>Pseudomonadota</taxon>
        <taxon>Betaproteobacteria</taxon>
        <taxon>Neisseriales</taxon>
        <taxon>Chromobacteriaceae</taxon>
        <taxon>Vogesella</taxon>
    </lineage>
</organism>
<dbReference type="InterPro" id="IPR015075">
    <property type="entry name" value="AtaL"/>
</dbReference>
<comment type="caution">
    <text evidence="1">The sequence shown here is derived from an EMBL/GenBank/DDBJ whole genome shotgun (WGS) entry which is preliminary data.</text>
</comment>
<protein>
    <submittedName>
        <fullName evidence="1">AtaL-like protein</fullName>
    </submittedName>
</protein>
<evidence type="ECO:0000313" key="1">
    <source>
        <dbReference type="EMBL" id="MEQ6290858.1"/>
    </source>
</evidence>
<dbReference type="Gene3D" id="3.30.530.20">
    <property type="match status" value="1"/>
</dbReference>
<accession>A0ABV1M3Q0</accession>
<sequence length="161" mass="18664">MKYEHLVQMCNPQALDMNISRAQLWQGLVLRAEDPQRFDENISEVRILERSDDTLRREVLFGALVVREQVQFTELLEVHYHTEPSDQHIGGRMSMRIEEPQPGKLFLRFCYINDLPEKPDVSDSNDPSYFVPYLKSAYHQADMDTAKRILELAVAGVLGSR</sequence>
<proteinExistence type="predicted"/>
<dbReference type="InterPro" id="IPR023393">
    <property type="entry name" value="START-like_dom_sf"/>
</dbReference>
<dbReference type="EMBL" id="JBEFLD010000004">
    <property type="protein sequence ID" value="MEQ6290858.1"/>
    <property type="molecule type" value="Genomic_DNA"/>
</dbReference>
<dbReference type="SUPFAM" id="SSF55961">
    <property type="entry name" value="Bet v1-like"/>
    <property type="match status" value="1"/>
</dbReference>
<gene>
    <name evidence="1" type="ORF">ABNW52_09540</name>
</gene>